<dbReference type="CDD" id="cd00093">
    <property type="entry name" value="HTH_XRE"/>
    <property type="match status" value="1"/>
</dbReference>
<dbReference type="InterPro" id="IPR010982">
    <property type="entry name" value="Lambda_DNA-bd_dom_sf"/>
</dbReference>
<evidence type="ECO:0000313" key="1">
    <source>
        <dbReference type="EMBL" id="MBB5775533.1"/>
    </source>
</evidence>
<dbReference type="RefSeq" id="WP_185069206.1">
    <property type="nucleotide sequence ID" value="NZ_JACHMB010000001.1"/>
</dbReference>
<dbReference type="AlphaFoldDB" id="A0A7W9G1L4"/>
<proteinExistence type="predicted"/>
<dbReference type="SUPFAM" id="SSF47413">
    <property type="entry name" value="lambda repressor-like DNA-binding domains"/>
    <property type="match status" value="1"/>
</dbReference>
<name>A0A7W9G1L4_9ACTN</name>
<reference evidence="1 2" key="1">
    <citation type="submission" date="2020-08" db="EMBL/GenBank/DDBJ databases">
        <title>Sequencing the genomes of 1000 actinobacteria strains.</title>
        <authorList>
            <person name="Klenk H.-P."/>
        </authorList>
    </citation>
    <scope>NUCLEOTIDE SEQUENCE [LARGE SCALE GENOMIC DNA]</scope>
    <source>
        <strain evidence="1 2">DSM 45507</strain>
    </source>
</reference>
<dbReference type="GO" id="GO:0003677">
    <property type="term" value="F:DNA binding"/>
    <property type="evidence" value="ECO:0007669"/>
    <property type="project" value="InterPro"/>
</dbReference>
<sequence length="253" mass="28662">MNERLRTAMLRHGVALEDLAETCGVEPKTVERWINTGRVPHRRHRWAAAKLLTADETYLWPDVLESSQARRGRANRSELVEVFPDRASVPRELWLRFLTDAQERVDVLVFSGTFYAQTQPKIARSLAEAAQRGVAIRIRLCFGDPTAQSVETRDREEGLGGTLAAKIRSSLTYYRALPELDGCEVRLHSTTLYASLFRYDDDVLVNPHVYGEPASANPTFHFRRLDGGTMTEHYMSSFERVWAGAVPWSGAKI</sequence>
<keyword evidence="2" id="KW-1185">Reference proteome</keyword>
<dbReference type="SUPFAM" id="SSF56024">
    <property type="entry name" value="Phospholipase D/nuclease"/>
    <property type="match status" value="1"/>
</dbReference>
<dbReference type="Proteomes" id="UP000579153">
    <property type="component" value="Unassembled WGS sequence"/>
</dbReference>
<dbReference type="Gene3D" id="3.30.870.10">
    <property type="entry name" value="Endonuclease Chain A"/>
    <property type="match status" value="1"/>
</dbReference>
<organism evidence="1 2">
    <name type="scientific">Nonomuraea jabiensis</name>
    <dbReference type="NCBI Taxonomy" id="882448"/>
    <lineage>
        <taxon>Bacteria</taxon>
        <taxon>Bacillati</taxon>
        <taxon>Actinomycetota</taxon>
        <taxon>Actinomycetes</taxon>
        <taxon>Streptosporangiales</taxon>
        <taxon>Streptosporangiaceae</taxon>
        <taxon>Nonomuraea</taxon>
    </lineage>
</organism>
<comment type="caution">
    <text evidence="1">The sequence shown here is derived from an EMBL/GenBank/DDBJ whole genome shotgun (WGS) entry which is preliminary data.</text>
</comment>
<evidence type="ECO:0000313" key="2">
    <source>
        <dbReference type="Proteomes" id="UP000579153"/>
    </source>
</evidence>
<protein>
    <submittedName>
        <fullName evidence="1">Transcriptional regulator with XRE-family HTH domain</fullName>
    </submittedName>
</protein>
<dbReference type="EMBL" id="JACHMB010000001">
    <property type="protein sequence ID" value="MBB5775533.1"/>
    <property type="molecule type" value="Genomic_DNA"/>
</dbReference>
<accession>A0A7W9G1L4</accession>
<gene>
    <name evidence="1" type="ORF">HD596_002289</name>
</gene>
<dbReference type="InterPro" id="IPR001387">
    <property type="entry name" value="Cro/C1-type_HTH"/>
</dbReference>